<dbReference type="InterPro" id="IPR025660">
    <property type="entry name" value="Pept_his_AS"/>
</dbReference>
<organism evidence="10 11">
    <name type="scientific">Dreissena polymorpha</name>
    <name type="common">Zebra mussel</name>
    <name type="synonym">Mytilus polymorpha</name>
    <dbReference type="NCBI Taxonomy" id="45954"/>
    <lineage>
        <taxon>Eukaryota</taxon>
        <taxon>Metazoa</taxon>
        <taxon>Spiralia</taxon>
        <taxon>Lophotrochozoa</taxon>
        <taxon>Mollusca</taxon>
        <taxon>Bivalvia</taxon>
        <taxon>Autobranchia</taxon>
        <taxon>Heteroconchia</taxon>
        <taxon>Euheterodonta</taxon>
        <taxon>Imparidentia</taxon>
        <taxon>Neoheterodontei</taxon>
        <taxon>Myida</taxon>
        <taxon>Dreissenoidea</taxon>
        <taxon>Dreissenidae</taxon>
        <taxon>Dreissena</taxon>
    </lineage>
</organism>
<dbReference type="SMART" id="SM00645">
    <property type="entry name" value="Pept_C1"/>
    <property type="match status" value="1"/>
</dbReference>
<dbReference type="InterPro" id="IPR039417">
    <property type="entry name" value="Peptidase_C1A_papain-like"/>
</dbReference>
<comment type="caution">
    <text evidence="10">The sequence shown here is derived from an EMBL/GenBank/DDBJ whole genome shotgun (WGS) entry which is preliminary data.</text>
</comment>
<dbReference type="InterPro" id="IPR013128">
    <property type="entry name" value="Peptidase_C1A"/>
</dbReference>
<evidence type="ECO:0000313" key="11">
    <source>
        <dbReference type="Proteomes" id="UP000828390"/>
    </source>
</evidence>
<dbReference type="Gene3D" id="3.90.70.10">
    <property type="entry name" value="Cysteine proteinases"/>
    <property type="match status" value="1"/>
</dbReference>
<dbReference type="SMART" id="SM00848">
    <property type="entry name" value="Inhibitor_I29"/>
    <property type="match status" value="1"/>
</dbReference>
<comment type="similarity">
    <text evidence="1">Belongs to the peptidase C1 family.</text>
</comment>
<keyword evidence="11" id="KW-1185">Reference proteome</keyword>
<evidence type="ECO:0000259" key="8">
    <source>
        <dbReference type="SMART" id="SM00645"/>
    </source>
</evidence>
<dbReference type="OrthoDB" id="10253408at2759"/>
<dbReference type="Pfam" id="PF00112">
    <property type="entry name" value="Peptidase_C1"/>
    <property type="match status" value="1"/>
</dbReference>
<dbReference type="GO" id="GO:0008234">
    <property type="term" value="F:cysteine-type peptidase activity"/>
    <property type="evidence" value="ECO:0007669"/>
    <property type="project" value="UniProtKB-KW"/>
</dbReference>
<evidence type="ECO:0000256" key="3">
    <source>
        <dbReference type="ARBA" id="ARBA00022801"/>
    </source>
</evidence>
<proteinExistence type="inferred from homology"/>
<feature type="signal peptide" evidence="7">
    <location>
        <begin position="1"/>
        <end position="38"/>
    </location>
</feature>
<evidence type="ECO:0000256" key="6">
    <source>
        <dbReference type="ARBA" id="ARBA00023157"/>
    </source>
</evidence>
<dbReference type="CDD" id="cd02248">
    <property type="entry name" value="Peptidase_C1A"/>
    <property type="match status" value="1"/>
</dbReference>
<dbReference type="InterPro" id="IPR000169">
    <property type="entry name" value="Pept_cys_AS"/>
</dbReference>
<evidence type="ECO:0000256" key="2">
    <source>
        <dbReference type="ARBA" id="ARBA00022670"/>
    </source>
</evidence>
<dbReference type="InterPro" id="IPR000668">
    <property type="entry name" value="Peptidase_C1A_C"/>
</dbReference>
<sequence>MITSHCGLSGIRNNTDSTKSKMLLSAVTLLLSVLFAQCTPTLTSYGDAIQTGVYNMSHTTETLFKMFKDTHERKCDSLAEEEKRRQIFADNIRYINKHNAKYVSGESTYYLGINQFTDMTYEEFAEQFANLQNKDIWTGNVSIYLLPANYAAPSSVDWRQKGYVTQVKDQGNCGSCWSFSATGTIEGQHARQTGRLVSLSEQQLIDCSRRYGNNGCKGGYTGRSLQYVSDQPGIEGEADYPYRAGDSYPCSFTKSKVRAIIRGYYTVNPGEKNLETVTASVGPISVSMYVNRNFQHYMGGVFYDPSCSSTAIGRHAVLVVGYGSSPSNYWLVKNSWGTRWGEAGYIRMAKDRNNMCGIASQAVFPRV</sequence>
<reference evidence="10" key="2">
    <citation type="submission" date="2020-11" db="EMBL/GenBank/DDBJ databases">
        <authorList>
            <person name="McCartney M.A."/>
            <person name="Auch B."/>
            <person name="Kono T."/>
            <person name="Mallez S."/>
            <person name="Becker A."/>
            <person name="Gohl D.M."/>
            <person name="Silverstein K.A.T."/>
            <person name="Koren S."/>
            <person name="Bechman K.B."/>
            <person name="Herman A."/>
            <person name="Abrahante J.E."/>
            <person name="Garbe J."/>
        </authorList>
    </citation>
    <scope>NUCLEOTIDE SEQUENCE</scope>
    <source>
        <strain evidence="10">Duluth1</strain>
        <tissue evidence="10">Whole animal</tissue>
    </source>
</reference>
<dbReference type="SUPFAM" id="SSF54001">
    <property type="entry name" value="Cysteine proteinases"/>
    <property type="match status" value="1"/>
</dbReference>
<dbReference type="FunFam" id="3.90.70.10:FF:000006">
    <property type="entry name" value="Cathepsin S"/>
    <property type="match status" value="1"/>
</dbReference>
<keyword evidence="2" id="KW-0645">Protease</keyword>
<dbReference type="Proteomes" id="UP000828390">
    <property type="component" value="Unassembled WGS sequence"/>
</dbReference>
<protein>
    <recommendedName>
        <fullName evidence="12">Cathepsin L</fullName>
    </recommendedName>
</protein>
<dbReference type="InterPro" id="IPR013201">
    <property type="entry name" value="Prot_inhib_I29"/>
</dbReference>
<dbReference type="PROSITE" id="PS00139">
    <property type="entry name" value="THIOL_PROTEASE_CYS"/>
    <property type="match status" value="1"/>
</dbReference>
<dbReference type="InterPro" id="IPR025661">
    <property type="entry name" value="Pept_asp_AS"/>
</dbReference>
<evidence type="ECO:0000256" key="4">
    <source>
        <dbReference type="ARBA" id="ARBA00022807"/>
    </source>
</evidence>
<evidence type="ECO:0000259" key="9">
    <source>
        <dbReference type="SMART" id="SM00848"/>
    </source>
</evidence>
<keyword evidence="5" id="KW-0865">Zymogen</keyword>
<keyword evidence="4" id="KW-0788">Thiol protease</keyword>
<gene>
    <name evidence="10" type="ORF">DPMN_040840</name>
</gene>
<feature type="domain" description="Cathepsin propeptide inhibitor" evidence="9">
    <location>
        <begin position="64"/>
        <end position="124"/>
    </location>
</feature>
<evidence type="ECO:0008006" key="12">
    <source>
        <dbReference type="Google" id="ProtNLM"/>
    </source>
</evidence>
<dbReference type="Pfam" id="PF08246">
    <property type="entry name" value="Inhibitor_I29"/>
    <property type="match status" value="1"/>
</dbReference>
<dbReference type="AlphaFoldDB" id="A0A9D4CWS4"/>
<keyword evidence="6" id="KW-1015">Disulfide bond</keyword>
<evidence type="ECO:0000256" key="7">
    <source>
        <dbReference type="SAM" id="SignalP"/>
    </source>
</evidence>
<dbReference type="PROSITE" id="PS00640">
    <property type="entry name" value="THIOL_PROTEASE_ASN"/>
    <property type="match status" value="1"/>
</dbReference>
<evidence type="ECO:0000256" key="5">
    <source>
        <dbReference type="ARBA" id="ARBA00023145"/>
    </source>
</evidence>
<feature type="domain" description="Peptidase C1A papain C-terminal" evidence="8">
    <location>
        <begin position="152"/>
        <end position="366"/>
    </location>
</feature>
<feature type="chain" id="PRO_5039455788" description="Cathepsin L" evidence="7">
    <location>
        <begin position="39"/>
        <end position="367"/>
    </location>
</feature>
<evidence type="ECO:0000256" key="1">
    <source>
        <dbReference type="ARBA" id="ARBA00008455"/>
    </source>
</evidence>
<dbReference type="PANTHER" id="PTHR12411">
    <property type="entry name" value="CYSTEINE PROTEASE FAMILY C1-RELATED"/>
    <property type="match status" value="1"/>
</dbReference>
<dbReference type="EMBL" id="JAIWYP010000011">
    <property type="protein sequence ID" value="KAH3734400.1"/>
    <property type="molecule type" value="Genomic_DNA"/>
</dbReference>
<reference evidence="10" key="1">
    <citation type="journal article" date="2019" name="bioRxiv">
        <title>The Genome of the Zebra Mussel, Dreissena polymorpha: A Resource for Invasive Species Research.</title>
        <authorList>
            <person name="McCartney M.A."/>
            <person name="Auch B."/>
            <person name="Kono T."/>
            <person name="Mallez S."/>
            <person name="Zhang Y."/>
            <person name="Obille A."/>
            <person name="Becker A."/>
            <person name="Abrahante J.E."/>
            <person name="Garbe J."/>
            <person name="Badalamenti J.P."/>
            <person name="Herman A."/>
            <person name="Mangelson H."/>
            <person name="Liachko I."/>
            <person name="Sullivan S."/>
            <person name="Sone E.D."/>
            <person name="Koren S."/>
            <person name="Silverstein K.A.T."/>
            <person name="Beckman K.B."/>
            <person name="Gohl D.M."/>
        </authorList>
    </citation>
    <scope>NUCLEOTIDE SEQUENCE</scope>
    <source>
        <strain evidence="10">Duluth1</strain>
        <tissue evidence="10">Whole animal</tissue>
    </source>
</reference>
<name>A0A9D4CWS4_DREPO</name>
<accession>A0A9D4CWS4</accession>
<keyword evidence="7" id="KW-0732">Signal</keyword>
<dbReference type="GO" id="GO:0006508">
    <property type="term" value="P:proteolysis"/>
    <property type="evidence" value="ECO:0007669"/>
    <property type="project" value="UniProtKB-KW"/>
</dbReference>
<dbReference type="InterPro" id="IPR038765">
    <property type="entry name" value="Papain-like_cys_pep_sf"/>
</dbReference>
<dbReference type="PROSITE" id="PS00639">
    <property type="entry name" value="THIOL_PROTEASE_HIS"/>
    <property type="match status" value="1"/>
</dbReference>
<evidence type="ECO:0000313" key="10">
    <source>
        <dbReference type="EMBL" id="KAH3734400.1"/>
    </source>
</evidence>
<dbReference type="PRINTS" id="PR00705">
    <property type="entry name" value="PAPAIN"/>
</dbReference>
<keyword evidence="3" id="KW-0378">Hydrolase</keyword>